<dbReference type="Gene3D" id="1.10.599.10">
    <property type="entry name" value="Aldehyde Ferredoxin Oxidoreductase Protein, subunit A, domain 3"/>
    <property type="match status" value="1"/>
</dbReference>
<evidence type="ECO:0000313" key="11">
    <source>
        <dbReference type="Proteomes" id="UP000515847"/>
    </source>
</evidence>
<dbReference type="GO" id="GO:0051539">
    <property type="term" value="F:4 iron, 4 sulfur cluster binding"/>
    <property type="evidence" value="ECO:0007669"/>
    <property type="project" value="UniProtKB-KW"/>
</dbReference>
<accession>A0A7G6E2N4</accession>
<evidence type="ECO:0000256" key="4">
    <source>
        <dbReference type="ARBA" id="ARBA00022723"/>
    </source>
</evidence>
<keyword evidence="11" id="KW-1185">Reference proteome</keyword>
<comment type="similarity">
    <text evidence="2">Belongs to the AOR/FOR family.</text>
</comment>
<dbReference type="Gene3D" id="3.60.9.10">
    <property type="entry name" value="Aldehyde ferredoxin oxidoreductase, N-terminal domain"/>
    <property type="match status" value="1"/>
</dbReference>
<dbReference type="RefSeq" id="WP_034422015.1">
    <property type="nucleotide sequence ID" value="NZ_CP045798.1"/>
</dbReference>
<gene>
    <name evidence="10" type="ORF">BR63_08430</name>
</gene>
<dbReference type="PANTHER" id="PTHR30038:SF0">
    <property type="entry name" value="TUNGSTEN-CONTAINING ALDEHYDE FERREDOXIN OXIDOREDUCTASE"/>
    <property type="match status" value="1"/>
</dbReference>
<dbReference type="InterPro" id="IPR013983">
    <property type="entry name" value="Ald_Fedxn_OxRdtase_N"/>
</dbReference>
<evidence type="ECO:0000256" key="3">
    <source>
        <dbReference type="ARBA" id="ARBA00022485"/>
    </source>
</evidence>
<dbReference type="KEGG" id="tfr:BR63_08430"/>
<dbReference type="GO" id="GO:0009055">
    <property type="term" value="F:electron transfer activity"/>
    <property type="evidence" value="ECO:0007669"/>
    <property type="project" value="InterPro"/>
</dbReference>
<evidence type="ECO:0000256" key="6">
    <source>
        <dbReference type="ARBA" id="ARBA00023004"/>
    </source>
</evidence>
<keyword evidence="4" id="KW-0479">Metal-binding</keyword>
<sequence length="614" mass="66254">MLYGYQGKILWIDLSEKTVNKVDLSADDAYKYIGGSGLGAKILFSTTGAETDPLGPENTLIFMTGPFTGTRVPTAGRHAVVTKSPLTGIWAESDIGGTWGTALKKAGIDGLVIVGASNNPVYLWITDSTVEFRNAEHIWGKDTYEIEDIIRSETNHKAAITSIGPAGENLVKFASIMSDGKDGRAAGRSGVGAVMGAKKLKAIAVCGSQNTSVARPEELKKSITKFLPTLVANTKTRKEFGTSGALISSEKLGDLPIKNWREGSWVEGSERISGQRMAETILTGRFYCSSCMIGCGRKVEIKNSAYGNVDGAGPEYETLALLGALCLVDDLEAVAMANELCNRYGMDTISTGGVIAFAMECFEHGLITEEDTGGVSLQWGDAGAVIDMIHQIGQRKKLGKILAEGVKRAAAQIGGVAEEFALHVKGLEPPAHDPRAFNSLAVAYATSNRGACHLQGFTHPYEIAATIPELNYCKPFDRFAVRGKGELTANLQNIMSMCDSLKICKFAVVGGVTLTHMVEWLNLITGWEMTVADFLLTGERLFNLKRLYNVRCGITRKDDTLPPRLLSLKRGSGGAADNLPPLGEMLSEYYLYRGWDELGRPTQSKLEELDLVNI</sequence>
<name>A0A7G6E2N4_THEFR</name>
<dbReference type="Pfam" id="PF02730">
    <property type="entry name" value="AFOR_N"/>
    <property type="match status" value="1"/>
</dbReference>
<dbReference type="AlphaFoldDB" id="A0A7G6E2N4"/>
<keyword evidence="5" id="KW-0560">Oxidoreductase</keyword>
<reference evidence="10 11" key="1">
    <citation type="journal article" date="2019" name="Front. Microbiol.">
        <title>Thermoanaerosceptrum fracticalcis gen. nov. sp. nov., a Novel Fumarate-Fermenting Microorganism From a Deep Fractured Carbonate Aquifer of the US Great Basin.</title>
        <authorList>
            <person name="Hamilton-Brehm S.D."/>
            <person name="Stewart L.E."/>
            <person name="Zavarin M."/>
            <person name="Caldwell M."/>
            <person name="Lawson P.A."/>
            <person name="Onstott T.C."/>
            <person name="Grzymski J."/>
            <person name="Neveux I."/>
            <person name="Lollar B.S."/>
            <person name="Russell C.E."/>
            <person name="Moser D.P."/>
        </authorList>
    </citation>
    <scope>NUCLEOTIDE SEQUENCE [LARGE SCALE GENOMIC DNA]</scope>
    <source>
        <strain evidence="10 11">DRI-13</strain>
    </source>
</reference>
<organism evidence="10 11">
    <name type="scientific">Thermanaerosceptrum fracticalcis</name>
    <dbReference type="NCBI Taxonomy" id="1712410"/>
    <lineage>
        <taxon>Bacteria</taxon>
        <taxon>Bacillati</taxon>
        <taxon>Bacillota</taxon>
        <taxon>Clostridia</taxon>
        <taxon>Eubacteriales</taxon>
        <taxon>Peptococcaceae</taxon>
        <taxon>Thermanaerosceptrum</taxon>
    </lineage>
</organism>
<dbReference type="Pfam" id="PF01314">
    <property type="entry name" value="AFOR_C"/>
    <property type="match status" value="1"/>
</dbReference>
<keyword evidence="7" id="KW-0411">Iron-sulfur</keyword>
<dbReference type="OrthoDB" id="9763894at2"/>
<dbReference type="EMBL" id="CP045798">
    <property type="protein sequence ID" value="QNB46338.1"/>
    <property type="molecule type" value="Genomic_DNA"/>
</dbReference>
<protein>
    <submittedName>
        <fullName evidence="10">Aldehyde ferredoxin oxidoreductase</fullName>
    </submittedName>
</protein>
<keyword evidence="3" id="KW-0004">4Fe-4S</keyword>
<dbReference type="PANTHER" id="PTHR30038">
    <property type="entry name" value="ALDEHYDE FERREDOXIN OXIDOREDUCTASE"/>
    <property type="match status" value="1"/>
</dbReference>
<dbReference type="Proteomes" id="UP000515847">
    <property type="component" value="Chromosome"/>
</dbReference>
<keyword evidence="6" id="KW-0408">Iron</keyword>
<dbReference type="InterPro" id="IPR036021">
    <property type="entry name" value="Tungsten_al_ferr_oxy-like_C"/>
</dbReference>
<dbReference type="InterPro" id="IPR001203">
    <property type="entry name" value="OxRdtase_Ald_Fedxn_C"/>
</dbReference>
<dbReference type="SMART" id="SM00790">
    <property type="entry name" value="AFOR_N"/>
    <property type="match status" value="1"/>
</dbReference>
<proteinExistence type="inferred from homology"/>
<comment type="cofactor">
    <cofactor evidence="1">
        <name>[4Fe-4S] cluster</name>
        <dbReference type="ChEBI" id="CHEBI:49883"/>
    </cofactor>
</comment>
<evidence type="ECO:0000259" key="9">
    <source>
        <dbReference type="SMART" id="SM00790"/>
    </source>
</evidence>
<feature type="domain" description="Aldehyde ferredoxin oxidoreductase N-terminal" evidence="9">
    <location>
        <begin position="5"/>
        <end position="209"/>
    </location>
</feature>
<evidence type="ECO:0000256" key="1">
    <source>
        <dbReference type="ARBA" id="ARBA00001966"/>
    </source>
</evidence>
<dbReference type="InterPro" id="IPR036503">
    <property type="entry name" value="Ald_Fedxn_OxRdtase_N_sf"/>
</dbReference>
<dbReference type="Gene3D" id="1.10.569.10">
    <property type="entry name" value="Aldehyde Ferredoxin Oxidoreductase Protein, subunit A, domain 2"/>
    <property type="match status" value="1"/>
</dbReference>
<dbReference type="InterPro" id="IPR013984">
    <property type="entry name" value="Ald_Fedxn_OxRdtase_dom2"/>
</dbReference>
<dbReference type="InterPro" id="IPR013985">
    <property type="entry name" value="Ald_Fedxn_OxRdtase_dom3"/>
</dbReference>
<evidence type="ECO:0000256" key="5">
    <source>
        <dbReference type="ARBA" id="ARBA00023002"/>
    </source>
</evidence>
<dbReference type="GO" id="GO:0016625">
    <property type="term" value="F:oxidoreductase activity, acting on the aldehyde or oxo group of donors, iron-sulfur protein as acceptor"/>
    <property type="evidence" value="ECO:0007669"/>
    <property type="project" value="InterPro"/>
</dbReference>
<evidence type="ECO:0000313" key="10">
    <source>
        <dbReference type="EMBL" id="QNB46338.1"/>
    </source>
</evidence>
<dbReference type="SUPFAM" id="SSF56228">
    <property type="entry name" value="Aldehyde ferredoxin oxidoreductase, N-terminal domain"/>
    <property type="match status" value="1"/>
</dbReference>
<comment type="cofactor">
    <cofactor evidence="8">
        <name>tungstopterin</name>
        <dbReference type="ChEBI" id="CHEBI:30402"/>
    </cofactor>
</comment>
<dbReference type="SUPFAM" id="SSF48310">
    <property type="entry name" value="Aldehyde ferredoxin oxidoreductase, C-terminal domains"/>
    <property type="match status" value="1"/>
</dbReference>
<evidence type="ECO:0000256" key="2">
    <source>
        <dbReference type="ARBA" id="ARBA00011032"/>
    </source>
</evidence>
<dbReference type="InterPro" id="IPR051919">
    <property type="entry name" value="W-dependent_AOR"/>
</dbReference>
<dbReference type="GO" id="GO:0046872">
    <property type="term" value="F:metal ion binding"/>
    <property type="evidence" value="ECO:0007669"/>
    <property type="project" value="UniProtKB-KW"/>
</dbReference>
<evidence type="ECO:0000256" key="7">
    <source>
        <dbReference type="ARBA" id="ARBA00023014"/>
    </source>
</evidence>
<evidence type="ECO:0000256" key="8">
    <source>
        <dbReference type="ARBA" id="ARBA00049934"/>
    </source>
</evidence>